<reference evidence="1" key="1">
    <citation type="submission" date="2020-05" db="EMBL/GenBank/DDBJ databases">
        <title>Large-scale comparative analyses of tick genomes elucidate their genetic diversity and vector capacities.</title>
        <authorList>
            <person name="Jia N."/>
            <person name="Wang J."/>
            <person name="Shi W."/>
            <person name="Du L."/>
            <person name="Sun Y."/>
            <person name="Zhan W."/>
            <person name="Jiang J."/>
            <person name="Wang Q."/>
            <person name="Zhang B."/>
            <person name="Ji P."/>
            <person name="Sakyi L.B."/>
            <person name="Cui X."/>
            <person name="Yuan T."/>
            <person name="Jiang B."/>
            <person name="Yang W."/>
            <person name="Lam T.T.-Y."/>
            <person name="Chang Q."/>
            <person name="Ding S."/>
            <person name="Wang X."/>
            <person name="Zhu J."/>
            <person name="Ruan X."/>
            <person name="Zhao L."/>
            <person name="Wei J."/>
            <person name="Que T."/>
            <person name="Du C."/>
            <person name="Cheng J."/>
            <person name="Dai P."/>
            <person name="Han X."/>
            <person name="Huang E."/>
            <person name="Gao Y."/>
            <person name="Liu J."/>
            <person name="Shao H."/>
            <person name="Ye R."/>
            <person name="Li L."/>
            <person name="Wei W."/>
            <person name="Wang X."/>
            <person name="Wang C."/>
            <person name="Yang T."/>
            <person name="Huo Q."/>
            <person name="Li W."/>
            <person name="Guo W."/>
            <person name="Chen H."/>
            <person name="Zhou L."/>
            <person name="Ni X."/>
            <person name="Tian J."/>
            <person name="Zhou Y."/>
            <person name="Sheng Y."/>
            <person name="Liu T."/>
            <person name="Pan Y."/>
            <person name="Xia L."/>
            <person name="Li J."/>
            <person name="Zhao F."/>
            <person name="Cao W."/>
        </authorList>
    </citation>
    <scope>NUCLEOTIDE SEQUENCE</scope>
    <source>
        <strain evidence="1">Dsil-2018</strain>
    </source>
</reference>
<dbReference type="EMBL" id="CM023475">
    <property type="protein sequence ID" value="KAH7946178.1"/>
    <property type="molecule type" value="Genomic_DNA"/>
</dbReference>
<organism evidence="1 2">
    <name type="scientific">Dermacentor silvarum</name>
    <name type="common">Tick</name>
    <dbReference type="NCBI Taxonomy" id="543639"/>
    <lineage>
        <taxon>Eukaryota</taxon>
        <taxon>Metazoa</taxon>
        <taxon>Ecdysozoa</taxon>
        <taxon>Arthropoda</taxon>
        <taxon>Chelicerata</taxon>
        <taxon>Arachnida</taxon>
        <taxon>Acari</taxon>
        <taxon>Parasitiformes</taxon>
        <taxon>Ixodida</taxon>
        <taxon>Ixodoidea</taxon>
        <taxon>Ixodidae</taxon>
        <taxon>Rhipicephalinae</taxon>
        <taxon>Dermacentor</taxon>
    </lineage>
</organism>
<accession>A0ACB8CMQ9</accession>
<comment type="caution">
    <text evidence="1">The sequence shown here is derived from an EMBL/GenBank/DDBJ whole genome shotgun (WGS) entry which is preliminary data.</text>
</comment>
<gene>
    <name evidence="1" type="ORF">HPB49_021166</name>
</gene>
<dbReference type="Proteomes" id="UP000821865">
    <property type="component" value="Chromosome 6"/>
</dbReference>
<keyword evidence="2" id="KW-1185">Reference proteome</keyword>
<protein>
    <submittedName>
        <fullName evidence="1">Uncharacterized protein</fullName>
    </submittedName>
</protein>
<sequence length="343" mass="39156">MMALTYERHAVVRFGPCIDTIDFSLLSSSSPERFDAFGYIRAFDVEVWLAVFVCLIGLSCLVALGGWQTMSTQSGKYATFLRWAYGYGWDLFGLLFAESSPRRYVHASQKLLIAVWLVTVVVLANSFGSLLKSKQAVFSFKPEVDSVDDLAARPYLTPIIPKGSYYEAFAEHSRSQAVKQVWERSRSRRAMYPVSEMFSDTALVLVAARRAVILCDHGSILLQMTGFCERQNVRTFVVASQPIEKSPFGYLFSRSMDQRFFRKLFDKFRRIQETGLMPKWLADSKGNWQRCIQSGDISVDSISVEDTVPFFLLWGIMCAMAFCALLCELMCYRWLRGRATNRR</sequence>
<evidence type="ECO:0000313" key="2">
    <source>
        <dbReference type="Proteomes" id="UP000821865"/>
    </source>
</evidence>
<proteinExistence type="predicted"/>
<evidence type="ECO:0000313" key="1">
    <source>
        <dbReference type="EMBL" id="KAH7946178.1"/>
    </source>
</evidence>
<name>A0ACB8CMQ9_DERSI</name>